<proteinExistence type="predicted"/>
<dbReference type="AlphaFoldDB" id="A0A0V0GJH5"/>
<keyword evidence="1" id="KW-0732">Signal</keyword>
<dbReference type="EMBL" id="GEDG01037515">
    <property type="protein sequence ID" value="JAP08083.1"/>
    <property type="molecule type" value="Transcribed_RNA"/>
</dbReference>
<accession>A0A0V0GJH5</accession>
<protein>
    <submittedName>
        <fullName evidence="2">Putative ovule protein</fullName>
    </submittedName>
</protein>
<organism evidence="2">
    <name type="scientific">Solanum chacoense</name>
    <name type="common">Chaco potato</name>
    <dbReference type="NCBI Taxonomy" id="4108"/>
    <lineage>
        <taxon>Eukaryota</taxon>
        <taxon>Viridiplantae</taxon>
        <taxon>Streptophyta</taxon>
        <taxon>Embryophyta</taxon>
        <taxon>Tracheophyta</taxon>
        <taxon>Spermatophyta</taxon>
        <taxon>Magnoliopsida</taxon>
        <taxon>eudicotyledons</taxon>
        <taxon>Gunneridae</taxon>
        <taxon>Pentapetalae</taxon>
        <taxon>asterids</taxon>
        <taxon>lamiids</taxon>
        <taxon>Solanales</taxon>
        <taxon>Solanaceae</taxon>
        <taxon>Solanoideae</taxon>
        <taxon>Solaneae</taxon>
        <taxon>Solanum</taxon>
    </lineage>
</organism>
<name>A0A0V0GJH5_SOLCH</name>
<feature type="signal peptide" evidence="1">
    <location>
        <begin position="1"/>
        <end position="23"/>
    </location>
</feature>
<evidence type="ECO:0000256" key="1">
    <source>
        <dbReference type="SAM" id="SignalP"/>
    </source>
</evidence>
<reference evidence="2" key="1">
    <citation type="submission" date="2015-12" db="EMBL/GenBank/DDBJ databases">
        <title>Gene expression during late stages of embryo sac development: a critical building block for successful pollen-pistil interactions.</title>
        <authorList>
            <person name="Liu Y."/>
            <person name="Joly V."/>
            <person name="Sabar M."/>
            <person name="Matton D.P."/>
        </authorList>
    </citation>
    <scope>NUCLEOTIDE SEQUENCE</scope>
</reference>
<feature type="chain" id="PRO_5006865359" evidence="1">
    <location>
        <begin position="24"/>
        <end position="77"/>
    </location>
</feature>
<evidence type="ECO:0000313" key="2">
    <source>
        <dbReference type="EMBL" id="JAP08083.1"/>
    </source>
</evidence>
<sequence length="77" mass="8765">MRSIWQISCQTLVLYFCFVLSHGHHVGKIAYGRSSPRSLCRPGYTFSQFAILCLGRTSIQNHILMILYSQQPLSTVC</sequence>